<evidence type="ECO:0000256" key="4">
    <source>
        <dbReference type="ARBA" id="ARBA00022764"/>
    </source>
</evidence>
<dbReference type="Gene3D" id="3.40.30.10">
    <property type="entry name" value="Glutaredoxin"/>
    <property type="match status" value="1"/>
</dbReference>
<proteinExistence type="inferred from homology"/>
<dbReference type="GO" id="GO:0042597">
    <property type="term" value="C:periplasmic space"/>
    <property type="evidence" value="ECO:0007669"/>
    <property type="project" value="UniProtKB-SubCell"/>
</dbReference>
<evidence type="ECO:0000256" key="5">
    <source>
        <dbReference type="ARBA" id="ARBA00023157"/>
    </source>
</evidence>
<dbReference type="Proteomes" id="UP000556026">
    <property type="component" value="Unassembled WGS sequence"/>
</dbReference>
<organism evidence="9 10">
    <name type="scientific">Geomonas silvestris</name>
    <dbReference type="NCBI Taxonomy" id="2740184"/>
    <lineage>
        <taxon>Bacteria</taxon>
        <taxon>Pseudomonadati</taxon>
        <taxon>Thermodesulfobacteriota</taxon>
        <taxon>Desulfuromonadia</taxon>
        <taxon>Geobacterales</taxon>
        <taxon>Geobacteraceae</taxon>
        <taxon>Geomonas</taxon>
    </lineage>
</organism>
<dbReference type="Pfam" id="PF10411">
    <property type="entry name" value="DsbC_N"/>
    <property type="match status" value="1"/>
</dbReference>
<evidence type="ECO:0000256" key="1">
    <source>
        <dbReference type="ARBA" id="ARBA00004418"/>
    </source>
</evidence>
<evidence type="ECO:0000259" key="8">
    <source>
        <dbReference type="Pfam" id="PF13098"/>
    </source>
</evidence>
<evidence type="ECO:0000256" key="2">
    <source>
        <dbReference type="ARBA" id="ARBA00009813"/>
    </source>
</evidence>
<evidence type="ECO:0000259" key="7">
    <source>
        <dbReference type="Pfam" id="PF10411"/>
    </source>
</evidence>
<dbReference type="CDD" id="cd03020">
    <property type="entry name" value="DsbA_DsbC_DsbG"/>
    <property type="match status" value="1"/>
</dbReference>
<feature type="domain" description="Thioredoxin-like fold" evidence="8">
    <location>
        <begin position="146"/>
        <end position="269"/>
    </location>
</feature>
<keyword evidence="4" id="KW-0574">Periplasm</keyword>
<comment type="similarity">
    <text evidence="2">Belongs to the thioredoxin family. DsbC subfamily.</text>
</comment>
<sequence>MTHLLVKRSWTGNILCLVLLQVLLLIVAGTASGFPKAQGEGECSACHKLTEKEAESLLKKLGGTVKAVRQAPVPGLFELLVEKDGKQGTIYIDYAKKRLMQGIVVDLETLRTQTAFEDQSHRMAQAASVDPASLPLQNALVIGNPKGNKHLYVFIDPECPYCAKMYQELVKLEKMAPDLAIHLIIYPLPAHPGAYDKARSIVDSKNRTMLEKALAGQEIYIPGRPTGVKEVDEVIIYARRHDIVATPATVLPNGAVVTGYRDAAELKNLIEKAP</sequence>
<protein>
    <submittedName>
        <fullName evidence="9">Thiol:disulfide interchange protein</fullName>
    </submittedName>
</protein>
<dbReference type="RefSeq" id="WP_183352904.1">
    <property type="nucleotide sequence ID" value="NZ_BLXX01000001.1"/>
</dbReference>
<accession>A0A6V8MDH6</accession>
<evidence type="ECO:0000256" key="6">
    <source>
        <dbReference type="ARBA" id="ARBA00023284"/>
    </source>
</evidence>
<dbReference type="SUPFAM" id="SSF52833">
    <property type="entry name" value="Thioredoxin-like"/>
    <property type="match status" value="1"/>
</dbReference>
<dbReference type="InterPro" id="IPR009094">
    <property type="entry name" value="DiS-bond_isomerase_DsbC/G_N_sf"/>
</dbReference>
<dbReference type="EMBL" id="BLXX01000001">
    <property type="protein sequence ID" value="GFO58055.1"/>
    <property type="molecule type" value="Genomic_DNA"/>
</dbReference>
<keyword evidence="10" id="KW-1185">Reference proteome</keyword>
<dbReference type="InterPro" id="IPR033954">
    <property type="entry name" value="DiS-bond_Isoase_DsbC/G"/>
</dbReference>
<dbReference type="AlphaFoldDB" id="A0A6V8MDH6"/>
<reference evidence="10" key="1">
    <citation type="submission" date="2020-06" db="EMBL/GenBank/DDBJ databases">
        <title>Draft genomic sequence of Geomonas sp. Red330.</title>
        <authorList>
            <person name="Itoh H."/>
            <person name="Zhenxing X."/>
            <person name="Ushijima N."/>
            <person name="Masuda Y."/>
            <person name="Shiratori Y."/>
            <person name="Senoo K."/>
        </authorList>
    </citation>
    <scope>NUCLEOTIDE SEQUENCE [LARGE SCALE GENOMIC DNA]</scope>
    <source>
        <strain evidence="10">Red330</strain>
    </source>
</reference>
<gene>
    <name evidence="9" type="primary">dsbC</name>
    <name evidence="9" type="ORF">GMST_03800</name>
</gene>
<feature type="domain" description="Disulphide bond isomerase DsbC/G N-terminal" evidence="7">
    <location>
        <begin position="54"/>
        <end position="111"/>
    </location>
</feature>
<dbReference type="InterPro" id="IPR036249">
    <property type="entry name" value="Thioredoxin-like_sf"/>
</dbReference>
<dbReference type="PANTHER" id="PTHR35272:SF3">
    <property type="entry name" value="THIOL:DISULFIDE INTERCHANGE PROTEIN DSBC"/>
    <property type="match status" value="1"/>
</dbReference>
<dbReference type="Gene3D" id="3.10.450.70">
    <property type="entry name" value="Disulphide bond isomerase, DsbC/G, N-terminal"/>
    <property type="match status" value="1"/>
</dbReference>
<dbReference type="InterPro" id="IPR018950">
    <property type="entry name" value="DiS-bond_isomerase_DsbC/G_N"/>
</dbReference>
<comment type="caution">
    <text evidence="9">The sequence shown here is derived from an EMBL/GenBank/DDBJ whole genome shotgun (WGS) entry which is preliminary data.</text>
</comment>
<evidence type="ECO:0000313" key="9">
    <source>
        <dbReference type="EMBL" id="GFO58055.1"/>
    </source>
</evidence>
<keyword evidence="3" id="KW-0732">Signal</keyword>
<dbReference type="InterPro" id="IPR051470">
    <property type="entry name" value="Thiol:disulfide_interchange"/>
</dbReference>
<name>A0A6V8MDH6_9BACT</name>
<keyword evidence="5" id="KW-1015">Disulfide bond</keyword>
<dbReference type="Pfam" id="PF13098">
    <property type="entry name" value="Thioredoxin_2"/>
    <property type="match status" value="1"/>
</dbReference>
<evidence type="ECO:0000313" key="10">
    <source>
        <dbReference type="Proteomes" id="UP000556026"/>
    </source>
</evidence>
<dbReference type="PANTHER" id="PTHR35272">
    <property type="entry name" value="THIOL:DISULFIDE INTERCHANGE PROTEIN DSBC-RELATED"/>
    <property type="match status" value="1"/>
</dbReference>
<dbReference type="InterPro" id="IPR012336">
    <property type="entry name" value="Thioredoxin-like_fold"/>
</dbReference>
<keyword evidence="6" id="KW-0676">Redox-active center</keyword>
<comment type="subcellular location">
    <subcellularLocation>
        <location evidence="1">Periplasm</location>
    </subcellularLocation>
</comment>
<evidence type="ECO:0000256" key="3">
    <source>
        <dbReference type="ARBA" id="ARBA00022729"/>
    </source>
</evidence>